<dbReference type="OrthoDB" id="3242359at2759"/>
<feature type="domain" description="Transposase Tc1-like" evidence="1">
    <location>
        <begin position="19"/>
        <end position="62"/>
    </location>
</feature>
<dbReference type="InterPro" id="IPR002492">
    <property type="entry name" value="Transposase_Tc1-like"/>
</dbReference>
<reference evidence="2 3" key="1">
    <citation type="submission" date="2014-04" db="EMBL/GenBank/DDBJ databases">
        <authorList>
            <consortium name="DOE Joint Genome Institute"/>
            <person name="Kuo A."/>
            <person name="Tarkka M."/>
            <person name="Buscot F."/>
            <person name="Kohler A."/>
            <person name="Nagy L.G."/>
            <person name="Floudas D."/>
            <person name="Copeland A."/>
            <person name="Barry K.W."/>
            <person name="Cichocki N."/>
            <person name="Veneault-Fourrey C."/>
            <person name="LaButti K."/>
            <person name="Lindquist E.A."/>
            <person name="Lipzen A."/>
            <person name="Lundell T."/>
            <person name="Morin E."/>
            <person name="Murat C."/>
            <person name="Sun H."/>
            <person name="Tunlid A."/>
            <person name="Henrissat B."/>
            <person name="Grigoriev I.V."/>
            <person name="Hibbett D.S."/>
            <person name="Martin F."/>
            <person name="Nordberg H.P."/>
            <person name="Cantor M.N."/>
            <person name="Hua S.X."/>
        </authorList>
    </citation>
    <scope>NUCLEOTIDE SEQUENCE [LARGE SCALE GENOMIC DNA]</scope>
    <source>
        <strain evidence="2 3">F 1598</strain>
    </source>
</reference>
<dbReference type="Proteomes" id="UP000054166">
    <property type="component" value="Unassembled WGS sequence"/>
</dbReference>
<evidence type="ECO:0000313" key="3">
    <source>
        <dbReference type="Proteomes" id="UP000054166"/>
    </source>
</evidence>
<dbReference type="Gene3D" id="3.30.420.10">
    <property type="entry name" value="Ribonuclease H-like superfamily/Ribonuclease H"/>
    <property type="match status" value="1"/>
</dbReference>
<dbReference type="Pfam" id="PF01498">
    <property type="entry name" value="HTH_Tnp_Tc3_2"/>
    <property type="match status" value="1"/>
</dbReference>
<dbReference type="InterPro" id="IPR036397">
    <property type="entry name" value="RNaseH_sf"/>
</dbReference>
<gene>
    <name evidence="2" type="ORF">PILCRDRAFT_90519</name>
</gene>
<dbReference type="InParanoid" id="A0A0C3AXP1"/>
<dbReference type="GO" id="GO:0015074">
    <property type="term" value="P:DNA integration"/>
    <property type="evidence" value="ECO:0007669"/>
    <property type="project" value="InterPro"/>
</dbReference>
<keyword evidence="3" id="KW-1185">Reference proteome</keyword>
<sequence>MLTNTNTHDIVDLQKKYFPDIHADTIQKRLGAYGLKAYVHCKKPILTKAHISKWLEWAQAHAHWTVEDWMTIIFSDKSKFNLMGDALVEEWGNIEIDYIKKLYESMLRRVEGLLLVKGGHTKY</sequence>
<dbReference type="AlphaFoldDB" id="A0A0C3AXP1"/>
<dbReference type="EMBL" id="KN833014">
    <property type="protein sequence ID" value="KIM78778.1"/>
    <property type="molecule type" value="Genomic_DNA"/>
</dbReference>
<dbReference type="HOGENOM" id="CLU_2016121_0_0_1"/>
<evidence type="ECO:0000259" key="1">
    <source>
        <dbReference type="Pfam" id="PF01498"/>
    </source>
</evidence>
<name>A0A0C3AXP1_PILCF</name>
<dbReference type="GO" id="GO:0006313">
    <property type="term" value="P:DNA transposition"/>
    <property type="evidence" value="ECO:0007669"/>
    <property type="project" value="InterPro"/>
</dbReference>
<accession>A0A0C3AXP1</accession>
<protein>
    <recommendedName>
        <fullName evidence="1">Transposase Tc1-like domain-containing protein</fullName>
    </recommendedName>
</protein>
<proteinExistence type="predicted"/>
<evidence type="ECO:0000313" key="2">
    <source>
        <dbReference type="EMBL" id="KIM78778.1"/>
    </source>
</evidence>
<dbReference type="GO" id="GO:0003677">
    <property type="term" value="F:DNA binding"/>
    <property type="evidence" value="ECO:0007669"/>
    <property type="project" value="InterPro"/>
</dbReference>
<organism evidence="2 3">
    <name type="scientific">Piloderma croceum (strain F 1598)</name>
    <dbReference type="NCBI Taxonomy" id="765440"/>
    <lineage>
        <taxon>Eukaryota</taxon>
        <taxon>Fungi</taxon>
        <taxon>Dikarya</taxon>
        <taxon>Basidiomycota</taxon>
        <taxon>Agaricomycotina</taxon>
        <taxon>Agaricomycetes</taxon>
        <taxon>Agaricomycetidae</taxon>
        <taxon>Atheliales</taxon>
        <taxon>Atheliaceae</taxon>
        <taxon>Piloderma</taxon>
    </lineage>
</organism>
<dbReference type="STRING" id="765440.A0A0C3AXP1"/>
<reference evidence="3" key="2">
    <citation type="submission" date="2015-01" db="EMBL/GenBank/DDBJ databases">
        <title>Evolutionary Origins and Diversification of the Mycorrhizal Mutualists.</title>
        <authorList>
            <consortium name="DOE Joint Genome Institute"/>
            <consortium name="Mycorrhizal Genomics Consortium"/>
            <person name="Kohler A."/>
            <person name="Kuo A."/>
            <person name="Nagy L.G."/>
            <person name="Floudas D."/>
            <person name="Copeland A."/>
            <person name="Barry K.W."/>
            <person name="Cichocki N."/>
            <person name="Veneault-Fourrey C."/>
            <person name="LaButti K."/>
            <person name="Lindquist E.A."/>
            <person name="Lipzen A."/>
            <person name="Lundell T."/>
            <person name="Morin E."/>
            <person name="Murat C."/>
            <person name="Riley R."/>
            <person name="Ohm R."/>
            <person name="Sun H."/>
            <person name="Tunlid A."/>
            <person name="Henrissat B."/>
            <person name="Grigoriev I.V."/>
            <person name="Hibbett D.S."/>
            <person name="Martin F."/>
        </authorList>
    </citation>
    <scope>NUCLEOTIDE SEQUENCE [LARGE SCALE GENOMIC DNA]</scope>
    <source>
        <strain evidence="3">F 1598</strain>
    </source>
</reference>